<evidence type="ECO:0000256" key="1">
    <source>
        <dbReference type="ARBA" id="ARBA00022795"/>
    </source>
</evidence>
<dbReference type="InterPro" id="IPR007809">
    <property type="entry name" value="FlgN-like"/>
</dbReference>
<comment type="caution">
    <text evidence="2">The sequence shown here is derived from an EMBL/GenBank/DDBJ whole genome shotgun (WGS) entry which is preliminary data.</text>
</comment>
<name>A0A9X2DAD2_9ACTN</name>
<organism evidence="2 3">
    <name type="scientific">Nocardioides bruguierae</name>
    <dbReference type="NCBI Taxonomy" id="2945102"/>
    <lineage>
        <taxon>Bacteria</taxon>
        <taxon>Bacillati</taxon>
        <taxon>Actinomycetota</taxon>
        <taxon>Actinomycetes</taxon>
        <taxon>Propionibacteriales</taxon>
        <taxon>Nocardioidaceae</taxon>
        <taxon>Nocardioides</taxon>
    </lineage>
</organism>
<dbReference type="GO" id="GO:0044780">
    <property type="term" value="P:bacterial-type flagellum assembly"/>
    <property type="evidence" value="ECO:0007669"/>
    <property type="project" value="InterPro"/>
</dbReference>
<dbReference type="AlphaFoldDB" id="A0A9X2DAD2"/>
<reference evidence="2" key="1">
    <citation type="submission" date="2022-05" db="EMBL/GenBank/DDBJ databases">
        <authorList>
            <person name="Tuo L."/>
        </authorList>
    </citation>
    <scope>NUCLEOTIDE SEQUENCE</scope>
    <source>
        <strain evidence="2">BSK12Z-4</strain>
    </source>
</reference>
<keyword evidence="2" id="KW-0966">Cell projection</keyword>
<protein>
    <submittedName>
        <fullName evidence="2">Flagellar protein FlgN</fullName>
    </submittedName>
</protein>
<dbReference type="Gene3D" id="1.20.58.300">
    <property type="entry name" value="FlgN-like"/>
    <property type="match status" value="1"/>
</dbReference>
<sequence length="157" mass="17399">MEKLALVLWRERELLETLLYRLEVEQLLLTNHRSDHLTRAANDVEAVLETIRQTEVLRAVAADEAAAALGLAPSPSLFDLAEASEEPWRSILLEHREAFTSTTNRLTDMAETNRDLLTAGWQAARAALADLEEPTTYAGDGRAVGSDRVARLFDGSL</sequence>
<gene>
    <name evidence="2" type="ORF">M8330_17015</name>
</gene>
<keyword evidence="2" id="KW-0969">Cilium</keyword>
<keyword evidence="2" id="KW-0282">Flagellum</keyword>
<evidence type="ECO:0000313" key="2">
    <source>
        <dbReference type="EMBL" id="MCM0621994.1"/>
    </source>
</evidence>
<evidence type="ECO:0000313" key="3">
    <source>
        <dbReference type="Proteomes" id="UP001139485"/>
    </source>
</evidence>
<dbReference type="EMBL" id="JAMOIL010000026">
    <property type="protein sequence ID" value="MCM0621994.1"/>
    <property type="molecule type" value="Genomic_DNA"/>
</dbReference>
<dbReference type="SUPFAM" id="SSF140566">
    <property type="entry name" value="FlgN-like"/>
    <property type="match status" value="1"/>
</dbReference>
<dbReference type="RefSeq" id="WP_250828297.1">
    <property type="nucleotide sequence ID" value="NZ_JAMOIL010000026.1"/>
</dbReference>
<keyword evidence="3" id="KW-1185">Reference proteome</keyword>
<dbReference type="Proteomes" id="UP001139485">
    <property type="component" value="Unassembled WGS sequence"/>
</dbReference>
<proteinExistence type="predicted"/>
<accession>A0A9X2DAD2</accession>
<dbReference type="Pfam" id="PF05130">
    <property type="entry name" value="FlgN"/>
    <property type="match status" value="1"/>
</dbReference>
<dbReference type="InterPro" id="IPR036679">
    <property type="entry name" value="FlgN-like_sf"/>
</dbReference>
<keyword evidence="1" id="KW-1005">Bacterial flagellum biogenesis</keyword>